<evidence type="ECO:0000256" key="12">
    <source>
        <dbReference type="ARBA" id="ARBA00023211"/>
    </source>
</evidence>
<evidence type="ECO:0000256" key="13">
    <source>
        <dbReference type="ARBA" id="ARBA00047359"/>
    </source>
</evidence>
<dbReference type="PROSITE" id="PS50975">
    <property type="entry name" value="ATP_GRASP"/>
    <property type="match status" value="2"/>
</dbReference>
<dbReference type="SUPFAM" id="SSF48108">
    <property type="entry name" value="Carbamoyl phosphate synthetase, large subunit connection domain"/>
    <property type="match status" value="1"/>
</dbReference>
<keyword evidence="4" id="KW-0436">Ligase</keyword>
<evidence type="ECO:0000256" key="5">
    <source>
        <dbReference type="ARBA" id="ARBA00022605"/>
    </source>
</evidence>
<dbReference type="RefSeq" id="WP_110394842.1">
    <property type="nucleotide sequence ID" value="NZ_JBHUHB010000001.1"/>
</dbReference>
<dbReference type="InterPro" id="IPR011761">
    <property type="entry name" value="ATP-grasp"/>
</dbReference>
<dbReference type="InterPro" id="IPR013815">
    <property type="entry name" value="ATP_grasp_subdomain_1"/>
</dbReference>
<keyword evidence="9 15" id="KW-0067">ATP-binding</keyword>
<dbReference type="Pfam" id="PF25596">
    <property type="entry name" value="CPSase_L_D1"/>
    <property type="match status" value="2"/>
</dbReference>
<dbReference type="InterPro" id="IPR036897">
    <property type="entry name" value="CarbamoylP_synth_lsu_oligo_sf"/>
</dbReference>
<accession>A0A2V3WGT4</accession>
<proteinExistence type="inferred from homology"/>
<dbReference type="GO" id="GO:0006221">
    <property type="term" value="P:pyrimidine nucleotide biosynthetic process"/>
    <property type="evidence" value="ECO:0007669"/>
    <property type="project" value="UniProtKB-KW"/>
</dbReference>
<evidence type="ECO:0000259" key="16">
    <source>
        <dbReference type="PROSITE" id="PS50975"/>
    </source>
</evidence>
<dbReference type="SUPFAM" id="SSF52440">
    <property type="entry name" value="PreATP-grasp domain"/>
    <property type="match status" value="2"/>
</dbReference>
<dbReference type="Gene3D" id="3.30.1490.20">
    <property type="entry name" value="ATP-grasp fold, A domain"/>
    <property type="match status" value="2"/>
</dbReference>
<dbReference type="Gene3D" id="3.30.470.20">
    <property type="entry name" value="ATP-grasp fold, B domain"/>
    <property type="match status" value="2"/>
</dbReference>
<evidence type="ECO:0000256" key="2">
    <source>
        <dbReference type="ARBA" id="ARBA00009799"/>
    </source>
</evidence>
<dbReference type="GO" id="GO:0046872">
    <property type="term" value="F:metal ion binding"/>
    <property type="evidence" value="ECO:0007669"/>
    <property type="project" value="UniProtKB-KW"/>
</dbReference>
<protein>
    <submittedName>
        <fullName evidence="17">Carbamoyl-phosphate synthase large subunit</fullName>
    </submittedName>
</protein>
<comment type="catalytic activity">
    <reaction evidence="14">
        <text>hydrogencarbonate + L-glutamine + 2 ATP + H2O = carbamoyl phosphate + L-glutamate + 2 ADP + phosphate + 2 H(+)</text>
        <dbReference type="Rhea" id="RHEA:18633"/>
        <dbReference type="ChEBI" id="CHEBI:15377"/>
        <dbReference type="ChEBI" id="CHEBI:15378"/>
        <dbReference type="ChEBI" id="CHEBI:17544"/>
        <dbReference type="ChEBI" id="CHEBI:29985"/>
        <dbReference type="ChEBI" id="CHEBI:30616"/>
        <dbReference type="ChEBI" id="CHEBI:43474"/>
        <dbReference type="ChEBI" id="CHEBI:58228"/>
        <dbReference type="ChEBI" id="CHEBI:58359"/>
        <dbReference type="ChEBI" id="CHEBI:456216"/>
        <dbReference type="EC" id="6.3.5.5"/>
    </reaction>
</comment>
<evidence type="ECO:0000313" key="18">
    <source>
        <dbReference type="Proteomes" id="UP000247978"/>
    </source>
</evidence>
<dbReference type="InterPro" id="IPR005483">
    <property type="entry name" value="CPSase_dom"/>
</dbReference>
<dbReference type="SMART" id="SM01096">
    <property type="entry name" value="CPSase_L_D3"/>
    <property type="match status" value="1"/>
</dbReference>
<dbReference type="NCBIfam" id="NF009455">
    <property type="entry name" value="PRK12815.1"/>
    <property type="match status" value="1"/>
</dbReference>
<dbReference type="Gene3D" id="3.40.50.20">
    <property type="match status" value="2"/>
</dbReference>
<reference evidence="17 18" key="1">
    <citation type="submission" date="2018-05" db="EMBL/GenBank/DDBJ databases">
        <title>Genomic Encyclopedia of Type Strains, Phase IV (KMG-IV): sequencing the most valuable type-strain genomes for metagenomic binning, comparative biology and taxonomic classification.</title>
        <authorList>
            <person name="Goeker M."/>
        </authorList>
    </citation>
    <scope>NUCLEOTIDE SEQUENCE [LARGE SCALE GENOMIC DNA]</scope>
    <source>
        <strain evidence="17 18">DSM 28556</strain>
    </source>
</reference>
<dbReference type="InterPro" id="IPR005480">
    <property type="entry name" value="CPSase_lsu_oligo"/>
</dbReference>
<dbReference type="OrthoDB" id="9804197at2"/>
<evidence type="ECO:0000256" key="6">
    <source>
        <dbReference type="ARBA" id="ARBA00022723"/>
    </source>
</evidence>
<dbReference type="EMBL" id="QJJQ01000004">
    <property type="protein sequence ID" value="PXW88019.1"/>
    <property type="molecule type" value="Genomic_DNA"/>
</dbReference>
<keyword evidence="11" id="KW-0665">Pyrimidine biosynthesis</keyword>
<dbReference type="GO" id="GO:0004087">
    <property type="term" value="F:carbamoyl-phosphate synthase (ammonia) activity"/>
    <property type="evidence" value="ECO:0007669"/>
    <property type="project" value="UniProtKB-EC"/>
</dbReference>
<dbReference type="PROSITE" id="PS00866">
    <property type="entry name" value="CPSASE_1"/>
    <property type="match status" value="2"/>
</dbReference>
<sequence>MPKDKQIKKVLVIGSGPIVIGQAAEFDYAGTQACLTLKEEGCAVILINNNPATIMTDENVADKVYFEPLTVQNIEKIIKKEQPDGILATVSGQTGLNLAFDLQEQQIIEKYNLTVLGTPIDSIMQGEDRNKFRNLMKKIEEPIPESAIVDKLEDALIFSKEVGFPIIVRPAYTLGGSGGGIATDENDFIKFVTRGLRASPISQCLIEKSIAGWKEIEFEVIRDKANTAVVVCHMENIDPVGVHTGDSIVVAPVQTLSPNELEMLRKASLKIVKELGIIGACNVQLAFEPQTKEYIIIEVNPRVSRSSALASKATGYPIAKIATKLSLGYTLSEINYDKANETLATFEPTLDYVVVKFPCWPFEKLTTADRSLGTQMKATGEVMAIEKTVAAGLQKAVRSLELEVDGLSLIYLQTMDTTQLKKLVDHTDDRRFFALLELMRRGVDLETLQKATKIDTFFLSEMASLVKLELEAKQSTIDCVTIKQMVALKQAGFTDSWLAKTWNCSIQDVQEKQHEFNVFPIYEMIDAFSESNEDQAGYYYATWNAHKQSVTMKEKKEKVLMIGSGPIRIGQGVEFDYCSVQGIKSLQKYGYETILINNNPATVSTDYELADKLYFEPITAEDVLHVMKYEQIDQAIVQFGGQTAINLVKELEVAGVKLLGSNMDTIDTLEDRDRFYQYLQKIAVPHIPGLIATSEADLKAKSEKIGFPLLIRPSYVIGGKGMEIIESEKRLEKYIANNLNATSSYPILIDAYYPGKEVEVDVVTDGKNIFIPAIFEHIEKAGVHSGDSMAVTPPISLDKAVKKQIVDYAERVAKGIDFKGIFNIQFVIYNDTLYVLEVNPRASRTVPVISKVAGVNMIELATGTLLGKSLSSLCGNVKLLPENDFYTVKAPVFSTAKLPGVDPILVPEMKSTGELIAMSKTLSGSFKKAFLWNEQLKNAYEKKEKEIYIATNNTNFLQVQERLAQLGIKTKYVDDFGKNVAFERLEEWMKSDHAFAIYSAEATSDERERALEFNLIVMTAEETVRAFSMMTKEPLEVIAIQQLELAYEKEVVLQ</sequence>
<dbReference type="Pfam" id="PF02786">
    <property type="entry name" value="CPSase_L_D2"/>
    <property type="match status" value="2"/>
</dbReference>
<dbReference type="GO" id="GO:0004088">
    <property type="term" value="F:carbamoyl-phosphate synthase (glutamine-hydrolyzing) activity"/>
    <property type="evidence" value="ECO:0007669"/>
    <property type="project" value="UniProtKB-EC"/>
</dbReference>
<dbReference type="GO" id="GO:0006526">
    <property type="term" value="P:L-arginine biosynthetic process"/>
    <property type="evidence" value="ECO:0007669"/>
    <property type="project" value="UniProtKB-KW"/>
</dbReference>
<evidence type="ECO:0000256" key="15">
    <source>
        <dbReference type="PROSITE-ProRule" id="PRU00409"/>
    </source>
</evidence>
<evidence type="ECO:0000256" key="9">
    <source>
        <dbReference type="ARBA" id="ARBA00022840"/>
    </source>
</evidence>
<comment type="caution">
    <text evidence="17">The sequence shown here is derived from an EMBL/GenBank/DDBJ whole genome shotgun (WGS) entry which is preliminary data.</text>
</comment>
<keyword evidence="5" id="KW-0028">Amino-acid biosynthesis</keyword>
<evidence type="ECO:0000313" key="17">
    <source>
        <dbReference type="EMBL" id="PXW88019.1"/>
    </source>
</evidence>
<evidence type="ECO:0000256" key="4">
    <source>
        <dbReference type="ARBA" id="ARBA00022598"/>
    </source>
</evidence>
<gene>
    <name evidence="17" type="ORF">DFR56_104170</name>
</gene>
<dbReference type="GO" id="GO:0006541">
    <property type="term" value="P:glutamine metabolic process"/>
    <property type="evidence" value="ECO:0007669"/>
    <property type="project" value="TreeGrafter"/>
</dbReference>
<evidence type="ECO:0000256" key="11">
    <source>
        <dbReference type="ARBA" id="ARBA00022975"/>
    </source>
</evidence>
<comment type="catalytic activity">
    <reaction evidence="13">
        <text>hydrogencarbonate + NH4(+) + 2 ATP = carbamoyl phosphate + 2 ADP + phosphate + 2 H(+)</text>
        <dbReference type="Rhea" id="RHEA:18029"/>
        <dbReference type="ChEBI" id="CHEBI:15378"/>
        <dbReference type="ChEBI" id="CHEBI:17544"/>
        <dbReference type="ChEBI" id="CHEBI:28938"/>
        <dbReference type="ChEBI" id="CHEBI:30616"/>
        <dbReference type="ChEBI" id="CHEBI:43474"/>
        <dbReference type="ChEBI" id="CHEBI:58228"/>
        <dbReference type="ChEBI" id="CHEBI:456216"/>
        <dbReference type="EC" id="6.3.4.16"/>
    </reaction>
</comment>
<dbReference type="SMART" id="SM01209">
    <property type="entry name" value="GARS_A"/>
    <property type="match status" value="1"/>
</dbReference>
<dbReference type="SUPFAM" id="SSF56059">
    <property type="entry name" value="Glutathione synthetase ATP-binding domain-like"/>
    <property type="match status" value="2"/>
</dbReference>
<dbReference type="Gene3D" id="1.10.1030.10">
    <property type="entry name" value="Carbamoyl-phosphate synthetase, large subunit oligomerisation domain"/>
    <property type="match status" value="1"/>
</dbReference>
<dbReference type="InterPro" id="IPR005479">
    <property type="entry name" value="CPAse_ATP-bd"/>
</dbReference>
<keyword evidence="8 15" id="KW-0547">Nucleotide-binding</keyword>
<organism evidence="17 18">
    <name type="scientific">Pseudogracilibacillus auburnensis</name>
    <dbReference type="NCBI Taxonomy" id="1494959"/>
    <lineage>
        <taxon>Bacteria</taxon>
        <taxon>Bacillati</taxon>
        <taxon>Bacillota</taxon>
        <taxon>Bacilli</taxon>
        <taxon>Bacillales</taxon>
        <taxon>Bacillaceae</taxon>
        <taxon>Pseudogracilibacillus</taxon>
    </lineage>
</organism>
<feature type="domain" description="ATP-grasp" evidence="16">
    <location>
        <begin position="676"/>
        <end position="866"/>
    </location>
</feature>
<keyword evidence="18" id="KW-1185">Reference proteome</keyword>
<feature type="domain" description="ATP-grasp" evidence="16">
    <location>
        <begin position="133"/>
        <end position="327"/>
    </location>
</feature>
<evidence type="ECO:0000256" key="7">
    <source>
        <dbReference type="ARBA" id="ARBA00022737"/>
    </source>
</evidence>
<dbReference type="InterPro" id="IPR058047">
    <property type="entry name" value="CPSase_preATP-grasp"/>
</dbReference>
<dbReference type="NCBIfam" id="TIGR01369">
    <property type="entry name" value="CPSaseII_lrg"/>
    <property type="match status" value="1"/>
</dbReference>
<keyword evidence="10" id="KW-0460">Magnesium</keyword>
<dbReference type="PANTHER" id="PTHR11405">
    <property type="entry name" value="CARBAMOYLTRANSFERASE FAMILY MEMBER"/>
    <property type="match status" value="1"/>
</dbReference>
<dbReference type="Pfam" id="PF02787">
    <property type="entry name" value="CPSase_L_D3"/>
    <property type="match status" value="1"/>
</dbReference>
<dbReference type="InterPro" id="IPR006275">
    <property type="entry name" value="CPSase_lsu"/>
</dbReference>
<dbReference type="PANTHER" id="PTHR11405:SF53">
    <property type="entry name" value="CARBAMOYL-PHOSPHATE SYNTHASE [AMMONIA], MITOCHONDRIAL"/>
    <property type="match status" value="1"/>
</dbReference>
<dbReference type="AlphaFoldDB" id="A0A2V3WGT4"/>
<keyword evidence="3" id="KW-0055">Arginine biosynthesis</keyword>
<dbReference type="GO" id="GO:0005524">
    <property type="term" value="F:ATP binding"/>
    <property type="evidence" value="ECO:0007669"/>
    <property type="project" value="UniProtKB-UniRule"/>
</dbReference>
<dbReference type="PRINTS" id="PR00098">
    <property type="entry name" value="CPSASE"/>
</dbReference>
<evidence type="ECO:0000256" key="8">
    <source>
        <dbReference type="ARBA" id="ARBA00022741"/>
    </source>
</evidence>
<dbReference type="InterPro" id="IPR016185">
    <property type="entry name" value="PreATP-grasp_dom_sf"/>
</dbReference>
<keyword evidence="7" id="KW-0677">Repeat</keyword>
<dbReference type="NCBIfam" id="NF003671">
    <property type="entry name" value="PRK05294.1"/>
    <property type="match status" value="1"/>
</dbReference>
<comment type="similarity">
    <text evidence="2">Belongs to the CarB family.</text>
</comment>
<evidence type="ECO:0000256" key="1">
    <source>
        <dbReference type="ARBA" id="ARBA00005077"/>
    </source>
</evidence>
<dbReference type="GO" id="GO:0005737">
    <property type="term" value="C:cytoplasm"/>
    <property type="evidence" value="ECO:0007669"/>
    <property type="project" value="TreeGrafter"/>
</dbReference>
<evidence type="ECO:0000256" key="10">
    <source>
        <dbReference type="ARBA" id="ARBA00022842"/>
    </source>
</evidence>
<keyword evidence="6" id="KW-0479">Metal-binding</keyword>
<comment type="pathway">
    <text evidence="1">Amino-acid biosynthesis; L-arginine biosynthesis; carbamoyl phosphate from bicarbonate: step 1/1.</text>
</comment>
<dbReference type="Proteomes" id="UP000247978">
    <property type="component" value="Unassembled WGS sequence"/>
</dbReference>
<evidence type="ECO:0000256" key="3">
    <source>
        <dbReference type="ARBA" id="ARBA00022571"/>
    </source>
</evidence>
<dbReference type="FunFam" id="3.30.470.20:FF:000026">
    <property type="entry name" value="Carbamoyl-phosphate synthase large chain"/>
    <property type="match status" value="1"/>
</dbReference>
<name>A0A2V3WGT4_9BACI</name>
<dbReference type="FunFam" id="3.40.50.20:FF:000001">
    <property type="entry name" value="Carbamoyl-phosphate synthase large chain"/>
    <property type="match status" value="2"/>
</dbReference>
<dbReference type="PROSITE" id="PS00867">
    <property type="entry name" value="CPSASE_2"/>
    <property type="match status" value="2"/>
</dbReference>
<keyword evidence="12" id="KW-0464">Manganese</keyword>
<dbReference type="FunFam" id="3.30.470.20:FF:000001">
    <property type="entry name" value="Carbamoyl-phosphate synthase large chain"/>
    <property type="match status" value="1"/>
</dbReference>
<evidence type="ECO:0000256" key="14">
    <source>
        <dbReference type="ARBA" id="ARBA00048816"/>
    </source>
</evidence>